<dbReference type="InterPro" id="IPR009057">
    <property type="entry name" value="Homeodomain-like_sf"/>
</dbReference>
<dbReference type="Gene3D" id="1.10.357.10">
    <property type="entry name" value="Tetracycline Repressor, domain 2"/>
    <property type="match status" value="1"/>
</dbReference>
<reference evidence="4 5" key="1">
    <citation type="submission" date="2019-05" db="EMBL/GenBank/DDBJ databases">
        <title>Genome Sequence of Lactobacillus futsaii Y97, a Potential Probiotic Strain Isolated from the Futsai of Taiwan.</title>
        <authorList>
            <person name="Du X."/>
        </authorList>
    </citation>
    <scope>NUCLEOTIDE SEQUENCE [LARGE SCALE GENOMIC DNA]</scope>
    <source>
        <strain evidence="4 5">Y97</strain>
    </source>
</reference>
<dbReference type="EMBL" id="CP040736">
    <property type="protein sequence ID" value="QCX25550.1"/>
    <property type="molecule type" value="Genomic_DNA"/>
</dbReference>
<evidence type="ECO:0000259" key="3">
    <source>
        <dbReference type="PROSITE" id="PS50977"/>
    </source>
</evidence>
<dbReference type="SUPFAM" id="SSF46689">
    <property type="entry name" value="Homeodomain-like"/>
    <property type="match status" value="1"/>
</dbReference>
<protein>
    <submittedName>
        <fullName evidence="4">TetR/AcrR family transcriptional regulator</fullName>
    </submittedName>
</protein>
<gene>
    <name evidence="4" type="ORF">FG051_10820</name>
</gene>
<evidence type="ECO:0000313" key="4">
    <source>
        <dbReference type="EMBL" id="QCX25550.1"/>
    </source>
</evidence>
<proteinExistence type="predicted"/>
<dbReference type="GO" id="GO:0003677">
    <property type="term" value="F:DNA binding"/>
    <property type="evidence" value="ECO:0007669"/>
    <property type="project" value="UniProtKB-UniRule"/>
</dbReference>
<evidence type="ECO:0000313" key="5">
    <source>
        <dbReference type="Proteomes" id="UP000310673"/>
    </source>
</evidence>
<feature type="domain" description="HTH tetR-type" evidence="3">
    <location>
        <begin position="12"/>
        <end position="72"/>
    </location>
</feature>
<dbReference type="RefSeq" id="WP_057813238.1">
    <property type="nucleotide sequence ID" value="NZ_CP040736.1"/>
</dbReference>
<dbReference type="InterPro" id="IPR001647">
    <property type="entry name" value="HTH_TetR"/>
</dbReference>
<dbReference type="AlphaFoldDB" id="A0A5B7T4Y8"/>
<name>A0A5B7T4Y8_9LACO</name>
<feature type="DNA-binding region" description="H-T-H motif" evidence="2">
    <location>
        <begin position="35"/>
        <end position="54"/>
    </location>
</feature>
<organism evidence="4 5">
    <name type="scientific">Companilactobacillus futsaii</name>
    <dbReference type="NCBI Taxonomy" id="938155"/>
    <lineage>
        <taxon>Bacteria</taxon>
        <taxon>Bacillati</taxon>
        <taxon>Bacillota</taxon>
        <taxon>Bacilli</taxon>
        <taxon>Lactobacillales</taxon>
        <taxon>Lactobacillaceae</taxon>
        <taxon>Companilactobacillus</taxon>
    </lineage>
</organism>
<dbReference type="STRING" id="1423818.FC88_GL002228"/>
<sequence>MSNTKKLDRRTIYTISTIKDSFLELINQEPYPQINVAKLCRHADMTRSTFYAHFDNLTAVLNAVLDDALLFTDNNQSNTTIDPTASLDLLKENESLLPACQRIADSSKYRKLLMDPSLNDYIIGRIVAHEKDKLVPSIQKRTGLNESEAELLFNYSIHGSFAINKRHHFIKDDDWYRELQLLNQFTSAGYESIRKNNSK</sequence>
<dbReference type="KEGG" id="lft:FG051_10820"/>
<evidence type="ECO:0000256" key="2">
    <source>
        <dbReference type="PROSITE-ProRule" id="PRU00335"/>
    </source>
</evidence>
<dbReference type="PROSITE" id="PS50977">
    <property type="entry name" value="HTH_TETR_2"/>
    <property type="match status" value="1"/>
</dbReference>
<dbReference type="Proteomes" id="UP000310673">
    <property type="component" value="Chromosome"/>
</dbReference>
<accession>A0A5B7T4Y8</accession>
<evidence type="ECO:0000256" key="1">
    <source>
        <dbReference type="ARBA" id="ARBA00023125"/>
    </source>
</evidence>
<keyword evidence="1 2" id="KW-0238">DNA-binding</keyword>